<reference evidence="1 2" key="1">
    <citation type="submission" date="2023-01" db="EMBL/GenBank/DDBJ databases">
        <authorList>
            <person name="Kreplak J."/>
        </authorList>
    </citation>
    <scope>NUCLEOTIDE SEQUENCE [LARGE SCALE GENOMIC DNA]</scope>
</reference>
<proteinExistence type="predicted"/>
<evidence type="ECO:0000313" key="2">
    <source>
        <dbReference type="Proteomes" id="UP001157006"/>
    </source>
</evidence>
<protein>
    <submittedName>
        <fullName evidence="1">Uncharacterized protein</fullName>
    </submittedName>
</protein>
<dbReference type="Proteomes" id="UP001157006">
    <property type="component" value="Chromosome 3"/>
</dbReference>
<sequence>MTMGSNEGLKEYSQKWRDLVGRVQPPLSDRELLDMFMGTLTGPFFNHIIGSSSSGFTELILTREQVESGIKSEKLPVVASSSAVKKIFSGKKDTNAVYG</sequence>
<evidence type="ECO:0000313" key="1">
    <source>
        <dbReference type="EMBL" id="CAI8603357.1"/>
    </source>
</evidence>
<organism evidence="1 2">
    <name type="scientific">Vicia faba</name>
    <name type="common">Broad bean</name>
    <name type="synonym">Faba vulgaris</name>
    <dbReference type="NCBI Taxonomy" id="3906"/>
    <lineage>
        <taxon>Eukaryota</taxon>
        <taxon>Viridiplantae</taxon>
        <taxon>Streptophyta</taxon>
        <taxon>Embryophyta</taxon>
        <taxon>Tracheophyta</taxon>
        <taxon>Spermatophyta</taxon>
        <taxon>Magnoliopsida</taxon>
        <taxon>eudicotyledons</taxon>
        <taxon>Gunneridae</taxon>
        <taxon>Pentapetalae</taxon>
        <taxon>rosids</taxon>
        <taxon>fabids</taxon>
        <taxon>Fabales</taxon>
        <taxon>Fabaceae</taxon>
        <taxon>Papilionoideae</taxon>
        <taxon>50 kb inversion clade</taxon>
        <taxon>NPAAA clade</taxon>
        <taxon>Hologalegina</taxon>
        <taxon>IRL clade</taxon>
        <taxon>Fabeae</taxon>
        <taxon>Vicia</taxon>
    </lineage>
</organism>
<name>A0AAV1A2E0_VICFA</name>
<gene>
    <name evidence="1" type="ORF">VFH_III082880</name>
</gene>
<dbReference type="AlphaFoldDB" id="A0AAV1A2E0"/>
<keyword evidence="2" id="KW-1185">Reference proteome</keyword>
<dbReference type="EMBL" id="OX451738">
    <property type="protein sequence ID" value="CAI8603357.1"/>
    <property type="molecule type" value="Genomic_DNA"/>
</dbReference>
<accession>A0AAV1A2E0</accession>